<accession>A0A2M4CBF0</accession>
<evidence type="ECO:0000313" key="2">
    <source>
        <dbReference type="EMBL" id="MBW62660.1"/>
    </source>
</evidence>
<reference evidence="2" key="1">
    <citation type="submission" date="2018-01" db="EMBL/GenBank/DDBJ databases">
        <title>An insight into the sialome of Amazonian anophelines.</title>
        <authorList>
            <person name="Ribeiro J.M."/>
            <person name="Scarpassa V."/>
            <person name="Calvo E."/>
        </authorList>
    </citation>
    <scope>NUCLEOTIDE SEQUENCE</scope>
    <source>
        <tissue evidence="2">Salivary glands</tissue>
    </source>
</reference>
<evidence type="ECO:0000256" key="1">
    <source>
        <dbReference type="SAM" id="SignalP"/>
    </source>
</evidence>
<dbReference type="EMBL" id="GGFJ01013519">
    <property type="protein sequence ID" value="MBW62660.1"/>
    <property type="molecule type" value="Transcribed_RNA"/>
</dbReference>
<sequence length="81" mass="9031">MALTETTVSLLLAILLSMIVRWEVLSACTQYLCIGGTSRGTLFSNQRQMYPGLSDSFEKKHDCTTESSVRFNNRHVCGPSE</sequence>
<feature type="signal peptide" evidence="1">
    <location>
        <begin position="1"/>
        <end position="26"/>
    </location>
</feature>
<proteinExistence type="predicted"/>
<name>A0A2M4CBF0_9DIPT</name>
<organism evidence="2">
    <name type="scientific">Anopheles marajoara</name>
    <dbReference type="NCBI Taxonomy" id="58244"/>
    <lineage>
        <taxon>Eukaryota</taxon>
        <taxon>Metazoa</taxon>
        <taxon>Ecdysozoa</taxon>
        <taxon>Arthropoda</taxon>
        <taxon>Hexapoda</taxon>
        <taxon>Insecta</taxon>
        <taxon>Pterygota</taxon>
        <taxon>Neoptera</taxon>
        <taxon>Endopterygota</taxon>
        <taxon>Diptera</taxon>
        <taxon>Nematocera</taxon>
        <taxon>Culicoidea</taxon>
        <taxon>Culicidae</taxon>
        <taxon>Anophelinae</taxon>
        <taxon>Anopheles</taxon>
    </lineage>
</organism>
<protein>
    <submittedName>
        <fullName evidence="2">Putative secreted protein</fullName>
    </submittedName>
</protein>
<keyword evidence="1" id="KW-0732">Signal</keyword>
<dbReference type="AlphaFoldDB" id="A0A2M4CBF0"/>
<feature type="chain" id="PRO_5014895475" evidence="1">
    <location>
        <begin position="27"/>
        <end position="81"/>
    </location>
</feature>